<dbReference type="GO" id="GO:0005694">
    <property type="term" value="C:chromosome"/>
    <property type="evidence" value="ECO:0007669"/>
    <property type="project" value="TreeGrafter"/>
</dbReference>
<dbReference type="InterPro" id="IPR036086">
    <property type="entry name" value="ParB/Sulfiredoxin_sf"/>
</dbReference>
<keyword evidence="2" id="KW-0159">Chromosome partition</keyword>
<evidence type="ECO:0000256" key="3">
    <source>
        <dbReference type="ARBA" id="ARBA00023125"/>
    </source>
</evidence>
<reference evidence="5" key="1">
    <citation type="submission" date="2021-06" db="EMBL/GenBank/DDBJ databases">
        <title>44 bacteria genomes isolated from Dapeng, Shenzhen.</title>
        <authorList>
            <person name="Zheng W."/>
            <person name="Yu S."/>
            <person name="Huang Y."/>
        </authorList>
    </citation>
    <scope>NUCLEOTIDE SEQUENCE</scope>
    <source>
        <strain evidence="5">DP5N28-2</strain>
    </source>
</reference>
<dbReference type="PANTHER" id="PTHR33375:SF1">
    <property type="entry name" value="CHROMOSOME-PARTITIONING PROTEIN PARB-RELATED"/>
    <property type="match status" value="1"/>
</dbReference>
<dbReference type="Pfam" id="PF17762">
    <property type="entry name" value="HTH_ParB"/>
    <property type="match status" value="1"/>
</dbReference>
<dbReference type="AlphaFoldDB" id="A0A953I0C8"/>
<evidence type="ECO:0000313" key="5">
    <source>
        <dbReference type="EMBL" id="MBY5960061.1"/>
    </source>
</evidence>
<dbReference type="Proteomes" id="UP000753961">
    <property type="component" value="Unassembled WGS sequence"/>
</dbReference>
<dbReference type="SUPFAM" id="SSF109709">
    <property type="entry name" value="KorB DNA-binding domain-like"/>
    <property type="match status" value="1"/>
</dbReference>
<dbReference type="SUPFAM" id="SSF110849">
    <property type="entry name" value="ParB/Sulfiredoxin"/>
    <property type="match status" value="1"/>
</dbReference>
<dbReference type="GO" id="GO:0003677">
    <property type="term" value="F:DNA binding"/>
    <property type="evidence" value="ECO:0007669"/>
    <property type="project" value="UniProtKB-KW"/>
</dbReference>
<feature type="domain" description="ParB-like N-terminal" evidence="4">
    <location>
        <begin position="44"/>
        <end position="134"/>
    </location>
</feature>
<evidence type="ECO:0000259" key="4">
    <source>
        <dbReference type="SMART" id="SM00470"/>
    </source>
</evidence>
<dbReference type="SMART" id="SM00470">
    <property type="entry name" value="ParB"/>
    <property type="match status" value="1"/>
</dbReference>
<dbReference type="RefSeq" id="WP_222581608.1">
    <property type="nucleotide sequence ID" value="NZ_JAHVHU010000022.1"/>
</dbReference>
<keyword evidence="3" id="KW-0238">DNA-binding</keyword>
<dbReference type="InterPro" id="IPR057240">
    <property type="entry name" value="ParB_dimer_C"/>
</dbReference>
<dbReference type="Gene3D" id="1.10.10.2830">
    <property type="match status" value="1"/>
</dbReference>
<dbReference type="Gene3D" id="3.90.1530.30">
    <property type="match status" value="1"/>
</dbReference>
<dbReference type="Pfam" id="PF23552">
    <property type="entry name" value="ParB_C"/>
    <property type="match status" value="1"/>
</dbReference>
<accession>A0A953I0C8</accession>
<dbReference type="GO" id="GO:0007059">
    <property type="term" value="P:chromosome segregation"/>
    <property type="evidence" value="ECO:0007669"/>
    <property type="project" value="UniProtKB-KW"/>
</dbReference>
<organism evidence="5 6">
    <name type="scientific">Membranihabitans marinus</name>
    <dbReference type="NCBI Taxonomy" id="1227546"/>
    <lineage>
        <taxon>Bacteria</taxon>
        <taxon>Pseudomonadati</taxon>
        <taxon>Bacteroidota</taxon>
        <taxon>Saprospiria</taxon>
        <taxon>Saprospirales</taxon>
        <taxon>Saprospiraceae</taxon>
        <taxon>Membranihabitans</taxon>
    </lineage>
</organism>
<dbReference type="InterPro" id="IPR004437">
    <property type="entry name" value="ParB/RepB/Spo0J"/>
</dbReference>
<comment type="caution">
    <text evidence="5">The sequence shown here is derived from an EMBL/GenBank/DDBJ whole genome shotgun (WGS) entry which is preliminary data.</text>
</comment>
<dbReference type="InterPro" id="IPR041468">
    <property type="entry name" value="HTH_ParB/Spo0J"/>
</dbReference>
<dbReference type="FunFam" id="1.10.10.2830:FF:000001">
    <property type="entry name" value="Chromosome partitioning protein ParB"/>
    <property type="match status" value="1"/>
</dbReference>
<evidence type="ECO:0000313" key="6">
    <source>
        <dbReference type="Proteomes" id="UP000753961"/>
    </source>
</evidence>
<evidence type="ECO:0000256" key="1">
    <source>
        <dbReference type="ARBA" id="ARBA00006295"/>
    </source>
</evidence>
<gene>
    <name evidence="5" type="ORF">KUV50_18055</name>
</gene>
<proteinExistence type="inferred from homology"/>
<evidence type="ECO:0000256" key="2">
    <source>
        <dbReference type="ARBA" id="ARBA00022829"/>
    </source>
</evidence>
<dbReference type="Pfam" id="PF02195">
    <property type="entry name" value="ParB_N"/>
    <property type="match status" value="1"/>
</dbReference>
<sequence>MAKIKKKELGKGLQALLSNMDEEREISLPIKAEGEGVDSDQLLFQIPLEKIEANPDQPRNQFDDEALEELSQSIRTHGIIQPITIRKLHKDKYQIISGERRFRAAELAGLEAIPAYVRIANDIELLEMALVENIQREDLNPLEISISYQRLIDECNITHEELSNRIGKNRSTITNYIRLLKLPPEVQKGVKEKKLSMGHARALLSLTKIDECLYVYSQILNKGLSVRATERLIRDLHTSKNRQEEKSEDRDPEIQRIEGRLTETLGANVMITSRDGMKGEIKIKFETPNHLEEILEVIDQDSF</sequence>
<dbReference type="CDD" id="cd16393">
    <property type="entry name" value="SPO0J_N"/>
    <property type="match status" value="1"/>
</dbReference>
<dbReference type="InterPro" id="IPR003115">
    <property type="entry name" value="ParB_N"/>
</dbReference>
<dbReference type="InterPro" id="IPR050336">
    <property type="entry name" value="Chromosome_partition/occlusion"/>
</dbReference>
<dbReference type="NCBIfam" id="TIGR00180">
    <property type="entry name" value="parB_part"/>
    <property type="match status" value="1"/>
</dbReference>
<comment type="similarity">
    <text evidence="1">Belongs to the ParB family.</text>
</comment>
<dbReference type="EMBL" id="JAHVHU010000022">
    <property type="protein sequence ID" value="MBY5960061.1"/>
    <property type="molecule type" value="Genomic_DNA"/>
</dbReference>
<dbReference type="FunFam" id="3.90.1530.30:FF:000001">
    <property type="entry name" value="Chromosome partitioning protein ParB"/>
    <property type="match status" value="1"/>
</dbReference>
<dbReference type="PANTHER" id="PTHR33375">
    <property type="entry name" value="CHROMOSOME-PARTITIONING PROTEIN PARB-RELATED"/>
    <property type="match status" value="1"/>
</dbReference>
<protein>
    <submittedName>
        <fullName evidence="5">ParB/RepB/Spo0J family partition protein</fullName>
    </submittedName>
</protein>
<name>A0A953I0C8_9BACT</name>
<keyword evidence="6" id="KW-1185">Reference proteome</keyword>